<gene>
    <name evidence="1" type="ORF">METZ01_LOCUS506274</name>
</gene>
<reference evidence="1" key="1">
    <citation type="submission" date="2018-05" db="EMBL/GenBank/DDBJ databases">
        <authorList>
            <person name="Lanie J.A."/>
            <person name="Ng W.-L."/>
            <person name="Kazmierczak K.M."/>
            <person name="Andrzejewski T.M."/>
            <person name="Davidsen T.M."/>
            <person name="Wayne K.J."/>
            <person name="Tettelin H."/>
            <person name="Glass J.I."/>
            <person name="Rusch D."/>
            <person name="Podicherti R."/>
            <person name="Tsui H.-C.T."/>
            <person name="Winkler M.E."/>
        </authorList>
    </citation>
    <scope>NUCLEOTIDE SEQUENCE</scope>
</reference>
<name>A0A383EAM1_9ZZZZ</name>
<accession>A0A383EAM1</accession>
<evidence type="ECO:0000313" key="1">
    <source>
        <dbReference type="EMBL" id="SVE53420.1"/>
    </source>
</evidence>
<proteinExistence type="predicted"/>
<sequence>MIRCLLMLFIGLASIGCNRKNMNKGIYEQGNYINEKNDIINTFYVYDFVPEETIKMHAMKSEHTIGSRTANYYFSYNANIPNQALVLAESLSEANKLIDDYSYGIKYAFIRNQAGEIKFVDCSESPDDELCTPD</sequence>
<protein>
    <submittedName>
        <fullName evidence="1">Uncharacterized protein</fullName>
    </submittedName>
</protein>
<dbReference type="EMBL" id="UINC01223995">
    <property type="protein sequence ID" value="SVE53420.1"/>
    <property type="molecule type" value="Genomic_DNA"/>
</dbReference>
<dbReference type="PROSITE" id="PS51257">
    <property type="entry name" value="PROKAR_LIPOPROTEIN"/>
    <property type="match status" value="1"/>
</dbReference>
<dbReference type="AlphaFoldDB" id="A0A383EAM1"/>
<organism evidence="1">
    <name type="scientific">marine metagenome</name>
    <dbReference type="NCBI Taxonomy" id="408172"/>
    <lineage>
        <taxon>unclassified sequences</taxon>
        <taxon>metagenomes</taxon>
        <taxon>ecological metagenomes</taxon>
    </lineage>
</organism>